<evidence type="ECO:0000313" key="2">
    <source>
        <dbReference type="EMBL" id="RRK35561.1"/>
    </source>
</evidence>
<dbReference type="AlphaFoldDB" id="A0A426DS66"/>
<accession>A0A426DS66</accession>
<evidence type="ECO:0000313" key="3">
    <source>
        <dbReference type="Proteomes" id="UP000274920"/>
    </source>
</evidence>
<dbReference type="EMBL" id="RHJS01000002">
    <property type="protein sequence ID" value="RRK35561.1"/>
    <property type="molecule type" value="Genomic_DNA"/>
</dbReference>
<comment type="caution">
    <text evidence="2">The sequence shown here is derived from an EMBL/GenBank/DDBJ whole genome shotgun (WGS) entry which is preliminary data.</text>
</comment>
<feature type="domain" description="Antitoxin SocA-like Panacea" evidence="1">
    <location>
        <begin position="69"/>
        <end position="160"/>
    </location>
</feature>
<evidence type="ECO:0000259" key="1">
    <source>
        <dbReference type="Pfam" id="PF13274"/>
    </source>
</evidence>
<proteinExistence type="predicted"/>
<protein>
    <submittedName>
        <fullName evidence="2">DUF4065 domain-containing protein</fullName>
    </submittedName>
</protein>
<keyword evidence="3" id="KW-1185">Reference proteome</keyword>
<dbReference type="InterPro" id="IPR025272">
    <property type="entry name" value="SocA_Panacea"/>
</dbReference>
<sequence length="193" mass="22341">MNFKYNDSISTGSTNYYTTVTSAIPNNDDRVVIVDSYNEIEKLGDVGKYSIFDIANWFLNKGDMTQKKLQKLCYYAQAWCYALKEKRLIKSDFQAWVHGPVSPALYDRFKQFGYDTIKISGTYKCNISKEDVSLLEDIWETYGDKTGNALEALTHRELPWIEARRGYAENERCTVVISPEAMKMYYKSIYVGE</sequence>
<dbReference type="Pfam" id="PF13274">
    <property type="entry name" value="SocA_Panacea"/>
    <property type="match status" value="1"/>
</dbReference>
<dbReference type="Proteomes" id="UP000274920">
    <property type="component" value="Unassembled WGS sequence"/>
</dbReference>
<gene>
    <name evidence="2" type="ORF">EBB54_27970</name>
</gene>
<reference evidence="2" key="1">
    <citation type="submission" date="2018-10" db="EMBL/GenBank/DDBJ databases">
        <title>Schaedlerella arabinophila gen. nov. sp. nov., isolated from the mouse intestinal tract and comparative analysis with the genome of the closely related altered Schaedler flora strain ASF502.</title>
        <authorList>
            <person name="Miyake S."/>
            <person name="Soh M."/>
            <person name="Seedorf H."/>
        </authorList>
    </citation>
    <scope>NUCLEOTIDE SEQUENCE [LARGE SCALE GENOMIC DNA]</scope>
    <source>
        <strain evidence="2">DSM 106076</strain>
    </source>
</reference>
<name>A0A426DS66_9FIRM</name>
<organism evidence="2 3">
    <name type="scientific">Schaedlerella arabinosiphila</name>
    <dbReference type="NCBI Taxonomy" id="2044587"/>
    <lineage>
        <taxon>Bacteria</taxon>
        <taxon>Bacillati</taxon>
        <taxon>Bacillota</taxon>
        <taxon>Clostridia</taxon>
        <taxon>Lachnospirales</taxon>
        <taxon>Lachnospiraceae</taxon>
        <taxon>Schaedlerella</taxon>
    </lineage>
</organism>